<feature type="region of interest" description="Disordered" evidence="1">
    <location>
        <begin position="141"/>
        <end position="242"/>
    </location>
</feature>
<sequence length="353" mass="37602">MACYRRRGGKRAGKGLGRGVGCRDVSLLHAGRGGGRKERGTLNPNKSAHGPGSTPGHPHVSRRGQKTANSPNTPSPSPRVPCKGQAGFAGSSDPSLGTARGERQRCPVFYISGSEGRGHCVRGHGEKMGLCLDTSESWKVGDTMSSFSPTPGPAPPDRLPQARPQQTRSARGRGWLWPWPRRLPGLPSSRPSRRPGPRAAAPDTSGGGRGSQRTDRRHDPPQPRLGRPAPLAPSGAGWGSPPLTHPGVRRLLHLLLLLLLPPLGRGSGSGSARRRQQRRPRERLRRLENAHARSTQAPPPDQPPPLRVRVGGVSAPPCSRRSGVGLKEPRGKGRRLAGVTVLDRSRVQDGGRG</sequence>
<dbReference type="AlphaFoldDB" id="A0A8B7VPK0"/>
<dbReference type="RefSeq" id="XP_020033124.1">
    <property type="nucleotide sequence ID" value="XM_020177535.1"/>
</dbReference>
<accession>A0A8B7VPK0</accession>
<feature type="region of interest" description="Disordered" evidence="1">
    <location>
        <begin position="262"/>
        <end position="335"/>
    </location>
</feature>
<feature type="compositionally biased region" description="Low complexity" evidence="1">
    <location>
        <begin position="172"/>
        <end position="190"/>
    </location>
</feature>
<feature type="compositionally biased region" description="Basic and acidic residues" evidence="1">
    <location>
        <begin position="212"/>
        <end position="221"/>
    </location>
</feature>
<feature type="compositionally biased region" description="Basic residues" evidence="1">
    <location>
        <begin position="1"/>
        <end position="13"/>
    </location>
</feature>
<proteinExistence type="predicted"/>
<feature type="region of interest" description="Disordered" evidence="1">
    <location>
        <begin position="1"/>
        <end position="101"/>
    </location>
</feature>
<organism evidence="2">
    <name type="scientific">Castor canadensis</name>
    <name type="common">American beaver</name>
    <dbReference type="NCBI Taxonomy" id="51338"/>
    <lineage>
        <taxon>Eukaryota</taxon>
        <taxon>Metazoa</taxon>
        <taxon>Chordata</taxon>
        <taxon>Craniata</taxon>
        <taxon>Vertebrata</taxon>
        <taxon>Euteleostomi</taxon>
        <taxon>Mammalia</taxon>
        <taxon>Eutheria</taxon>
        <taxon>Euarchontoglires</taxon>
        <taxon>Glires</taxon>
        <taxon>Rodentia</taxon>
        <taxon>Castorimorpha</taxon>
        <taxon>Castoridae</taxon>
        <taxon>Castor</taxon>
    </lineage>
</organism>
<feature type="compositionally biased region" description="Basic residues" evidence="1">
    <location>
        <begin position="272"/>
        <end position="284"/>
    </location>
</feature>
<evidence type="ECO:0000256" key="1">
    <source>
        <dbReference type="SAM" id="MobiDB-lite"/>
    </source>
</evidence>
<reference evidence="2" key="1">
    <citation type="submission" date="2025-08" db="UniProtKB">
        <authorList>
            <consortium name="RefSeq"/>
        </authorList>
    </citation>
    <scope>IDENTIFICATION</scope>
    <source>
        <tissue evidence="2">Leukocyte</tissue>
    </source>
</reference>
<dbReference type="KEGG" id="ccan:109695152"/>
<name>A0A8B7VPK0_CASCN</name>
<feature type="compositionally biased region" description="Pro residues" evidence="1">
    <location>
        <begin position="297"/>
        <end position="306"/>
    </location>
</feature>
<protein>
    <submittedName>
        <fullName evidence="2">Basic salivary proline-rich protein 4</fullName>
    </submittedName>
</protein>
<gene>
    <name evidence="2" type="primary">LOC109695152</name>
</gene>
<evidence type="ECO:0000313" key="2">
    <source>
        <dbReference type="RefSeq" id="XP_020033124.1"/>
    </source>
</evidence>